<feature type="transmembrane region" description="Helical" evidence="1">
    <location>
        <begin position="59"/>
        <end position="78"/>
    </location>
</feature>
<gene>
    <name evidence="2" type="ORF">SE17_13020</name>
</gene>
<proteinExistence type="predicted"/>
<evidence type="ECO:0000256" key="1">
    <source>
        <dbReference type="SAM" id="Phobius"/>
    </source>
</evidence>
<reference evidence="2 3" key="1">
    <citation type="submission" date="2015-09" db="EMBL/GenBank/DDBJ databases">
        <title>Draft genome sequence of Kouleothrix aurantiaca JCM 19913.</title>
        <authorList>
            <person name="Hemp J."/>
        </authorList>
    </citation>
    <scope>NUCLEOTIDE SEQUENCE [LARGE SCALE GENOMIC DNA]</scope>
    <source>
        <strain evidence="2 3">COM-B</strain>
    </source>
</reference>
<keyword evidence="1" id="KW-0472">Membrane</keyword>
<keyword evidence="1" id="KW-1133">Transmembrane helix</keyword>
<feature type="transmembrane region" description="Helical" evidence="1">
    <location>
        <begin position="35"/>
        <end position="53"/>
    </location>
</feature>
<evidence type="ECO:0000313" key="3">
    <source>
        <dbReference type="Proteomes" id="UP000050509"/>
    </source>
</evidence>
<protein>
    <submittedName>
        <fullName evidence="2">Uncharacterized protein</fullName>
    </submittedName>
</protein>
<keyword evidence="1" id="KW-0812">Transmembrane</keyword>
<feature type="non-terminal residue" evidence="2">
    <location>
        <position position="253"/>
    </location>
</feature>
<dbReference type="EMBL" id="LJCR01000412">
    <property type="protein sequence ID" value="KPV52848.1"/>
    <property type="molecule type" value="Genomic_DNA"/>
</dbReference>
<comment type="caution">
    <text evidence="2">The sequence shown here is derived from an EMBL/GenBank/DDBJ whole genome shotgun (WGS) entry which is preliminary data.</text>
</comment>
<name>A0A0P9DRL1_9CHLR</name>
<keyword evidence="3" id="KW-1185">Reference proteome</keyword>
<dbReference type="Proteomes" id="UP000050509">
    <property type="component" value="Unassembled WGS sequence"/>
</dbReference>
<sequence length="253" mass="26457">MPFDLATWRAETQQIVTEMARDPQAALARAGTNTLYGMLLGSTILPIVAAYAADPNGALVALMGVAGGLGANLIANLIQRKYDDANALALATQEAQGGALAPLYKKLAEELEVVPLAERALAEAGQTAALAQLREEIKRLNAPGRTHNLSIGDNAQVGTAIAGDVHGNITSTQQSGGVNFGSGNTIQKMGDVVAGDKVNGDKVLGDKILNYGAPKPADTGPEHTRAQIDTLTRRPRVLEQQAAIFGYNVRPEV</sequence>
<evidence type="ECO:0000313" key="2">
    <source>
        <dbReference type="EMBL" id="KPV52848.1"/>
    </source>
</evidence>
<dbReference type="AlphaFoldDB" id="A0A0P9DRL1"/>
<accession>A0A0P9DRL1</accession>
<organism evidence="2 3">
    <name type="scientific">Kouleothrix aurantiaca</name>
    <dbReference type="NCBI Taxonomy" id="186479"/>
    <lineage>
        <taxon>Bacteria</taxon>
        <taxon>Bacillati</taxon>
        <taxon>Chloroflexota</taxon>
        <taxon>Chloroflexia</taxon>
        <taxon>Chloroflexales</taxon>
        <taxon>Roseiflexineae</taxon>
        <taxon>Roseiflexaceae</taxon>
        <taxon>Kouleothrix</taxon>
    </lineage>
</organism>